<gene>
    <name evidence="1" type="ORF">C6571_18245</name>
</gene>
<protein>
    <submittedName>
        <fullName evidence="1">Uncharacterized protein</fullName>
    </submittedName>
</protein>
<keyword evidence="2" id="KW-1185">Reference proteome</keyword>
<name>A0A2S0N5W1_9BURK</name>
<dbReference type="AlphaFoldDB" id="A0A2S0N5W1"/>
<sequence length="63" mass="6592">MAYFAHVCGGLAVLLGVLRLNGYIPDSLVSELEAVFGVGIGTWTVWMGARALKVLGKNEGGGR</sequence>
<organism evidence="1 2">
    <name type="scientific">Simplicispira suum</name>
    <dbReference type="NCBI Taxonomy" id="2109915"/>
    <lineage>
        <taxon>Bacteria</taxon>
        <taxon>Pseudomonadati</taxon>
        <taxon>Pseudomonadota</taxon>
        <taxon>Betaproteobacteria</taxon>
        <taxon>Burkholderiales</taxon>
        <taxon>Comamonadaceae</taxon>
        <taxon>Simplicispira</taxon>
    </lineage>
</organism>
<reference evidence="1 2" key="1">
    <citation type="submission" date="2018-03" db="EMBL/GenBank/DDBJ databases">
        <title>Genome sequencing of Simplicispira sp.</title>
        <authorList>
            <person name="Kim S.-J."/>
            <person name="Heo J."/>
            <person name="Kwon S.-W."/>
        </authorList>
    </citation>
    <scope>NUCLEOTIDE SEQUENCE [LARGE SCALE GENOMIC DNA]</scope>
    <source>
        <strain evidence="1 2">SC1-8</strain>
        <plasmid evidence="1 2">unnamed1</plasmid>
    </source>
</reference>
<evidence type="ECO:0000313" key="2">
    <source>
        <dbReference type="Proteomes" id="UP000239326"/>
    </source>
</evidence>
<dbReference type="EMBL" id="CP027670">
    <property type="protein sequence ID" value="AVO43496.1"/>
    <property type="molecule type" value="Genomic_DNA"/>
</dbReference>
<proteinExistence type="predicted"/>
<accession>A0A2S0N5W1</accession>
<geneLocation type="plasmid" evidence="1 2">
    <name>unnamed1</name>
</geneLocation>
<dbReference type="Proteomes" id="UP000239326">
    <property type="component" value="Plasmid unnamed1"/>
</dbReference>
<evidence type="ECO:0000313" key="1">
    <source>
        <dbReference type="EMBL" id="AVO43496.1"/>
    </source>
</evidence>
<dbReference type="KEGG" id="simp:C6571_18245"/>
<keyword evidence="1" id="KW-0614">Plasmid</keyword>